<evidence type="ECO:0000313" key="3">
    <source>
        <dbReference type="Proteomes" id="UP000728032"/>
    </source>
</evidence>
<evidence type="ECO:0000313" key="2">
    <source>
        <dbReference type="EMBL" id="CAD7661893.1"/>
    </source>
</evidence>
<keyword evidence="3" id="KW-1185">Reference proteome</keyword>
<sequence length="79" mass="8676">MSSSDTQKDSVMRDINEDKPPSEGRPGDSISIKEDFSETIVKESTDVESFEQALNVTMFKVGGRNCWKCSYPCAGATCC</sequence>
<protein>
    <submittedName>
        <fullName evidence="2">Uncharacterized protein</fullName>
    </submittedName>
</protein>
<dbReference type="EMBL" id="OC940272">
    <property type="protein sequence ID" value="CAD7661893.1"/>
    <property type="molecule type" value="Genomic_DNA"/>
</dbReference>
<name>A0A7R9MM33_9ACAR</name>
<gene>
    <name evidence="2" type="ORF">ONB1V03_LOCUS18453</name>
</gene>
<reference evidence="2" key="1">
    <citation type="submission" date="2020-11" db="EMBL/GenBank/DDBJ databases">
        <authorList>
            <person name="Tran Van P."/>
        </authorList>
    </citation>
    <scope>NUCLEOTIDE SEQUENCE</scope>
</reference>
<dbReference type="EMBL" id="CAJPVJ010025447">
    <property type="protein sequence ID" value="CAG2179029.1"/>
    <property type="molecule type" value="Genomic_DNA"/>
</dbReference>
<dbReference type="Proteomes" id="UP000728032">
    <property type="component" value="Unassembled WGS sequence"/>
</dbReference>
<accession>A0A7R9MM33</accession>
<dbReference type="AlphaFoldDB" id="A0A7R9MM33"/>
<organism evidence="2">
    <name type="scientific">Oppiella nova</name>
    <dbReference type="NCBI Taxonomy" id="334625"/>
    <lineage>
        <taxon>Eukaryota</taxon>
        <taxon>Metazoa</taxon>
        <taxon>Ecdysozoa</taxon>
        <taxon>Arthropoda</taxon>
        <taxon>Chelicerata</taxon>
        <taxon>Arachnida</taxon>
        <taxon>Acari</taxon>
        <taxon>Acariformes</taxon>
        <taxon>Sarcoptiformes</taxon>
        <taxon>Oribatida</taxon>
        <taxon>Brachypylina</taxon>
        <taxon>Oppioidea</taxon>
        <taxon>Oppiidae</taxon>
        <taxon>Oppiella</taxon>
    </lineage>
</organism>
<evidence type="ECO:0000256" key="1">
    <source>
        <dbReference type="SAM" id="MobiDB-lite"/>
    </source>
</evidence>
<feature type="region of interest" description="Disordered" evidence="1">
    <location>
        <begin position="1"/>
        <end position="34"/>
    </location>
</feature>
<feature type="non-terminal residue" evidence="2">
    <location>
        <position position="1"/>
    </location>
</feature>
<proteinExistence type="predicted"/>